<sequence>MRTGRHSVPDGRTHPGAAFAVAGAVAALPGTASAVPRTEESDPVSYWDRPDTLRSPRWPRNVEFREHPPGVRRIFAIVLAVFLIGGVAAAVVAGREEQDSSTATKTVRGVIGSEKAEFFGDPDVVEALAARGYTVETETSGSWAMEGLDLKGYDFAFPSSRAPAEELARAHRVRRPLPRPFYSPLVVVAHRAAAEVLAGNGLAALGAKRSGTLDMAAFLDAAGDDRTWQQLKGSRGHGELSGTLFISSTDPTSSSSGALYLAAASYVADGGRVADGRAAVDRTAPLMRKLISVQGAQQTSTDAAFGDFVSGAGNPLVLVYESQVAALLTRGEDVGDLTVLYPDTTANSDHTVVPLTEEGRALGELLGEDEELRRLAIRHGFRPQGAAAEFTAATAGRTTYLDQKLTGVRQVPVPASEVLREMARRARDQEGDRT</sequence>
<protein>
    <recommendedName>
        <fullName evidence="4">Solute-binding protein</fullName>
    </recommendedName>
</protein>
<organism evidence="2 3">
    <name type="scientific">Streptomyces fructofermentans</name>
    <dbReference type="NCBI Taxonomy" id="152141"/>
    <lineage>
        <taxon>Bacteria</taxon>
        <taxon>Bacillati</taxon>
        <taxon>Actinomycetota</taxon>
        <taxon>Actinomycetes</taxon>
        <taxon>Kitasatosporales</taxon>
        <taxon>Streptomycetaceae</taxon>
        <taxon>Streptomyces</taxon>
    </lineage>
</organism>
<keyword evidence="1" id="KW-0472">Membrane</keyword>
<proteinExistence type="predicted"/>
<accession>A0A918K1B5</accession>
<reference evidence="2" key="2">
    <citation type="submission" date="2020-09" db="EMBL/GenBank/DDBJ databases">
        <authorList>
            <person name="Sun Q."/>
            <person name="Ohkuma M."/>
        </authorList>
    </citation>
    <scope>NUCLEOTIDE SEQUENCE</scope>
    <source>
        <strain evidence="2">JCM 4956</strain>
    </source>
</reference>
<name>A0A918K1B5_9ACTN</name>
<gene>
    <name evidence="2" type="ORF">GCM10010515_02700</name>
</gene>
<comment type="caution">
    <text evidence="2">The sequence shown here is derived from an EMBL/GenBank/DDBJ whole genome shotgun (WGS) entry which is preliminary data.</text>
</comment>
<dbReference type="EMBL" id="BMWD01000001">
    <property type="protein sequence ID" value="GGX39653.1"/>
    <property type="molecule type" value="Genomic_DNA"/>
</dbReference>
<keyword evidence="1" id="KW-0812">Transmembrane</keyword>
<reference evidence="2" key="1">
    <citation type="journal article" date="2014" name="Int. J. Syst. Evol. Microbiol.">
        <title>Complete genome sequence of Corynebacterium casei LMG S-19264T (=DSM 44701T), isolated from a smear-ripened cheese.</title>
        <authorList>
            <consortium name="US DOE Joint Genome Institute (JGI-PGF)"/>
            <person name="Walter F."/>
            <person name="Albersmeier A."/>
            <person name="Kalinowski J."/>
            <person name="Ruckert C."/>
        </authorList>
    </citation>
    <scope>NUCLEOTIDE SEQUENCE</scope>
    <source>
        <strain evidence="2">JCM 4956</strain>
    </source>
</reference>
<evidence type="ECO:0008006" key="4">
    <source>
        <dbReference type="Google" id="ProtNLM"/>
    </source>
</evidence>
<dbReference type="Proteomes" id="UP000645555">
    <property type="component" value="Unassembled WGS sequence"/>
</dbReference>
<evidence type="ECO:0000256" key="1">
    <source>
        <dbReference type="SAM" id="Phobius"/>
    </source>
</evidence>
<evidence type="ECO:0000313" key="3">
    <source>
        <dbReference type="Proteomes" id="UP000645555"/>
    </source>
</evidence>
<feature type="transmembrane region" description="Helical" evidence="1">
    <location>
        <begin position="74"/>
        <end position="93"/>
    </location>
</feature>
<evidence type="ECO:0000313" key="2">
    <source>
        <dbReference type="EMBL" id="GGX39653.1"/>
    </source>
</evidence>
<keyword evidence="1" id="KW-1133">Transmembrane helix</keyword>
<dbReference type="AlphaFoldDB" id="A0A918K1B5"/>
<keyword evidence="3" id="KW-1185">Reference proteome</keyword>